<feature type="domain" description="HTH araC/xylS-type" evidence="4">
    <location>
        <begin position="195"/>
        <end position="296"/>
    </location>
</feature>
<evidence type="ECO:0000313" key="5">
    <source>
        <dbReference type="EMBL" id="REC69142.1"/>
    </source>
</evidence>
<keyword evidence="1" id="KW-0805">Transcription regulation</keyword>
<dbReference type="PROSITE" id="PS01124">
    <property type="entry name" value="HTH_ARAC_FAMILY_2"/>
    <property type="match status" value="1"/>
</dbReference>
<dbReference type="AlphaFoldDB" id="A0A3D9CTQ5"/>
<proteinExistence type="predicted"/>
<dbReference type="Pfam" id="PF12833">
    <property type="entry name" value="HTH_18"/>
    <property type="match status" value="1"/>
</dbReference>
<evidence type="ECO:0000256" key="3">
    <source>
        <dbReference type="ARBA" id="ARBA00023163"/>
    </source>
</evidence>
<dbReference type="GO" id="GO:0003700">
    <property type="term" value="F:DNA-binding transcription factor activity"/>
    <property type="evidence" value="ECO:0007669"/>
    <property type="project" value="InterPro"/>
</dbReference>
<dbReference type="PRINTS" id="PR00032">
    <property type="entry name" value="HTHARAC"/>
</dbReference>
<name>A0A3D9CTQ5_9FLAO</name>
<evidence type="ECO:0000259" key="4">
    <source>
        <dbReference type="PROSITE" id="PS01124"/>
    </source>
</evidence>
<dbReference type="InterPro" id="IPR020449">
    <property type="entry name" value="Tscrpt_reg_AraC-type_HTH"/>
</dbReference>
<dbReference type="PANTHER" id="PTHR43280:SF32">
    <property type="entry name" value="TRANSCRIPTIONAL REGULATORY PROTEIN"/>
    <property type="match status" value="1"/>
</dbReference>
<evidence type="ECO:0000256" key="2">
    <source>
        <dbReference type="ARBA" id="ARBA00023125"/>
    </source>
</evidence>
<keyword evidence="3" id="KW-0804">Transcription</keyword>
<sequence length="297" mass="34432">MNINILKSVGEYSFLRGATTLHPLINVMDYDDLKPLNSATYNFGFFCVFLKETKCGDLRYGKESYDYQEESLVFVAPGQILTVEKYLPNIKPKGKVIVFHADFLKGTALSTILNDYSFFSYASNEALHLSEKEREMVVNMFDTIENELKQNLDKHSKTLVISQLQLFLNYATRFYDRQFITREHINKGILQRFEELLNTYFVSDKPQNIGLPSVNFFAEELNLSANYFGDLIKKETGISAQEYIQLKLIDIAKERIFDNEKSISEIAYGLGFKYPQHFTRLFKQKVGVSPNEYRNLN</sequence>
<dbReference type="PANTHER" id="PTHR43280">
    <property type="entry name" value="ARAC-FAMILY TRANSCRIPTIONAL REGULATOR"/>
    <property type="match status" value="1"/>
</dbReference>
<dbReference type="SMART" id="SM00342">
    <property type="entry name" value="HTH_ARAC"/>
    <property type="match status" value="1"/>
</dbReference>
<dbReference type="OrthoDB" id="2600165at2"/>
<reference evidence="5 6" key="1">
    <citation type="journal article" date="2006" name="Int. J. Syst. Evol. Microbiol.">
        <title>Chryseobacterium hispanicum sp. nov., isolated from the drinking water distribution system of Sevilla, Spain.</title>
        <authorList>
            <person name="Gallego V."/>
            <person name="Garcia M.T."/>
            <person name="Ventosa A."/>
        </authorList>
    </citation>
    <scope>NUCLEOTIDE SEQUENCE [LARGE SCALE GENOMIC DNA]</scope>
    <source>
        <strain evidence="5 6">KCTC 22104</strain>
    </source>
</reference>
<comment type="caution">
    <text evidence="5">The sequence shown here is derived from an EMBL/GenBank/DDBJ whole genome shotgun (WGS) entry which is preliminary data.</text>
</comment>
<dbReference type="SUPFAM" id="SSF46689">
    <property type="entry name" value="Homeodomain-like"/>
    <property type="match status" value="1"/>
</dbReference>
<evidence type="ECO:0000313" key="6">
    <source>
        <dbReference type="Proteomes" id="UP000256326"/>
    </source>
</evidence>
<keyword evidence="6" id="KW-1185">Reference proteome</keyword>
<dbReference type="RefSeq" id="WP_116036039.1">
    <property type="nucleotide sequence ID" value="NZ_JBHLVV010000099.1"/>
</dbReference>
<accession>A0A3D9CTQ5</accession>
<gene>
    <name evidence="5" type="ORF">DRF58_12905</name>
</gene>
<dbReference type="Proteomes" id="UP000256326">
    <property type="component" value="Unassembled WGS sequence"/>
</dbReference>
<dbReference type="GO" id="GO:0043565">
    <property type="term" value="F:sequence-specific DNA binding"/>
    <property type="evidence" value="ECO:0007669"/>
    <property type="project" value="InterPro"/>
</dbReference>
<dbReference type="InterPro" id="IPR009057">
    <property type="entry name" value="Homeodomain-like_sf"/>
</dbReference>
<protein>
    <submittedName>
        <fullName evidence="5">AraC family transcriptional regulator</fullName>
    </submittedName>
</protein>
<dbReference type="Gene3D" id="1.10.10.60">
    <property type="entry name" value="Homeodomain-like"/>
    <property type="match status" value="2"/>
</dbReference>
<dbReference type="EMBL" id="QNUG01000029">
    <property type="protein sequence ID" value="REC69142.1"/>
    <property type="molecule type" value="Genomic_DNA"/>
</dbReference>
<keyword evidence="2" id="KW-0238">DNA-binding</keyword>
<dbReference type="InterPro" id="IPR018060">
    <property type="entry name" value="HTH_AraC"/>
</dbReference>
<evidence type="ECO:0000256" key="1">
    <source>
        <dbReference type="ARBA" id="ARBA00023015"/>
    </source>
</evidence>
<organism evidence="5 6">
    <name type="scientific">Epilithonimonas hispanica</name>
    <dbReference type="NCBI Taxonomy" id="358687"/>
    <lineage>
        <taxon>Bacteria</taxon>
        <taxon>Pseudomonadati</taxon>
        <taxon>Bacteroidota</taxon>
        <taxon>Flavobacteriia</taxon>
        <taxon>Flavobacteriales</taxon>
        <taxon>Weeksellaceae</taxon>
        <taxon>Chryseobacterium group</taxon>
        <taxon>Epilithonimonas</taxon>
    </lineage>
</organism>